<dbReference type="AlphaFoldDB" id="A0A2V2YFF1"/>
<sequence>MNERQVHRYVQRFLDAMDCTVLEKSPAHFKVKLSPAADRALTNRPYYWSFVDRTGADPETMSMLLVTDRTKFEAAEAAALAQQQAEQPPKPNPESPLASATDAALARSFGFVHGEVNTIRMPREEMHFGSRRLDQLFDASQAAGSYVYLFQEPERKHLLPYDSTPYTAWLGVNLKVEFACDRKREELYSFGVSLASGQCVERFHDRLLELKMTPKLPPNIHITKNGLSLGKALSTIEQTIERKLKNQDYSWAAQARERLDDELDRIRNYYEPLIASALEENKPAITEQYDKRQAEIRWQYEPRVTASAINCGIFHLAGID</sequence>
<keyword evidence="2" id="KW-1185">Reference proteome</keyword>
<dbReference type="Proteomes" id="UP000246635">
    <property type="component" value="Unassembled WGS sequence"/>
</dbReference>
<name>A0A2V2YFF1_9BACL</name>
<accession>A0A2V2YFF1</accession>
<dbReference type="InterPro" id="IPR024562">
    <property type="entry name" value="YqhG"/>
</dbReference>
<gene>
    <name evidence="1" type="ORF">DFQ01_13941</name>
</gene>
<protein>
    <submittedName>
        <fullName evidence="1">Uncharacterized protein YqhG</fullName>
    </submittedName>
</protein>
<dbReference type="Pfam" id="PF11079">
    <property type="entry name" value="YqhG"/>
    <property type="match status" value="2"/>
</dbReference>
<dbReference type="RefSeq" id="WP_110047291.1">
    <property type="nucleotide sequence ID" value="NZ_CP054612.1"/>
</dbReference>
<comment type="caution">
    <text evidence="1">The sequence shown here is derived from an EMBL/GenBank/DDBJ whole genome shotgun (WGS) entry which is preliminary data.</text>
</comment>
<dbReference type="OrthoDB" id="2433584at2"/>
<reference evidence="1 2" key="1">
    <citation type="submission" date="2018-05" db="EMBL/GenBank/DDBJ databases">
        <title>Genomic Encyclopedia of Type Strains, Phase III (KMG-III): the genomes of soil and plant-associated and newly described type strains.</title>
        <authorList>
            <person name="Whitman W."/>
        </authorList>
    </citation>
    <scope>NUCLEOTIDE SEQUENCE [LARGE SCALE GENOMIC DNA]</scope>
    <source>
        <strain evidence="1 2">CECT 5696</strain>
    </source>
</reference>
<evidence type="ECO:0000313" key="2">
    <source>
        <dbReference type="Proteomes" id="UP000246635"/>
    </source>
</evidence>
<proteinExistence type="predicted"/>
<organism evidence="1 2">
    <name type="scientific">Paenibacillus cellulosilyticus</name>
    <dbReference type="NCBI Taxonomy" id="375489"/>
    <lineage>
        <taxon>Bacteria</taxon>
        <taxon>Bacillati</taxon>
        <taxon>Bacillota</taxon>
        <taxon>Bacilli</taxon>
        <taxon>Bacillales</taxon>
        <taxon>Paenibacillaceae</taxon>
        <taxon>Paenibacillus</taxon>
    </lineage>
</organism>
<evidence type="ECO:0000313" key="1">
    <source>
        <dbReference type="EMBL" id="PWV90989.1"/>
    </source>
</evidence>
<dbReference type="EMBL" id="QGTQ01000039">
    <property type="protein sequence ID" value="PWV90989.1"/>
    <property type="molecule type" value="Genomic_DNA"/>
</dbReference>